<dbReference type="Gene3D" id="6.20.190.10">
    <property type="entry name" value="Nutrient germinant receptor protein C, domain 1"/>
    <property type="match status" value="1"/>
</dbReference>
<dbReference type="Proteomes" id="UP000294292">
    <property type="component" value="Chromosome"/>
</dbReference>
<accession>A0A4P7A1Q9</accession>
<dbReference type="OrthoDB" id="9816067at2"/>
<dbReference type="NCBIfam" id="TIGR02887">
    <property type="entry name" value="spore_ger_x_C"/>
    <property type="match status" value="1"/>
</dbReference>
<keyword evidence="6" id="KW-0564">Palmitate</keyword>
<dbReference type="Pfam" id="PF25198">
    <property type="entry name" value="Spore_GerAC_N"/>
    <property type="match status" value="1"/>
</dbReference>
<keyword evidence="11" id="KW-1185">Reference proteome</keyword>
<dbReference type="PANTHER" id="PTHR35789">
    <property type="entry name" value="SPORE GERMINATION PROTEIN B3"/>
    <property type="match status" value="1"/>
</dbReference>
<organism evidence="10 11">
    <name type="scientific">Paenisporosarcina antarctica</name>
    <dbReference type="NCBI Taxonomy" id="417367"/>
    <lineage>
        <taxon>Bacteria</taxon>
        <taxon>Bacillati</taxon>
        <taxon>Bacillota</taxon>
        <taxon>Bacilli</taxon>
        <taxon>Bacillales</taxon>
        <taxon>Caryophanaceae</taxon>
        <taxon>Paenisporosarcina</taxon>
    </lineage>
</organism>
<dbReference type="KEGG" id="panc:E2636_17705"/>
<evidence type="ECO:0000259" key="9">
    <source>
        <dbReference type="Pfam" id="PF25198"/>
    </source>
</evidence>
<dbReference type="RefSeq" id="WP_134211604.1">
    <property type="nucleotide sequence ID" value="NZ_CP038015.1"/>
</dbReference>
<dbReference type="GO" id="GO:0009847">
    <property type="term" value="P:spore germination"/>
    <property type="evidence" value="ECO:0007669"/>
    <property type="project" value="InterPro"/>
</dbReference>
<dbReference type="PROSITE" id="PS51257">
    <property type="entry name" value="PROKAR_LIPOPROTEIN"/>
    <property type="match status" value="1"/>
</dbReference>
<dbReference type="InterPro" id="IPR046953">
    <property type="entry name" value="Spore_GerAC-like_C"/>
</dbReference>
<evidence type="ECO:0000256" key="3">
    <source>
        <dbReference type="ARBA" id="ARBA00022544"/>
    </source>
</evidence>
<keyword evidence="7" id="KW-0449">Lipoprotein</keyword>
<dbReference type="InterPro" id="IPR008844">
    <property type="entry name" value="Spore_GerAC-like"/>
</dbReference>
<proteinExistence type="inferred from homology"/>
<dbReference type="GO" id="GO:0016020">
    <property type="term" value="C:membrane"/>
    <property type="evidence" value="ECO:0007669"/>
    <property type="project" value="UniProtKB-SubCell"/>
</dbReference>
<evidence type="ECO:0000313" key="10">
    <source>
        <dbReference type="EMBL" id="QBP42861.1"/>
    </source>
</evidence>
<sequence length="390" mass="43863">MKKRFILLLMSIIFLSGCWDRRELNELAITMAIGIDEVDDKYVVSAQVVIPMEVSIQGSKGSTPVTLMKAEGKTIFEAIRKLALESPREIYRGHLRVLVISESVAEKGLNDILDFFARNWEMRSDYYILIAKDIKAEELLNVITPIENLPANNMYNKVAVSSEYWSSTRGVTLDDLVKDIKTEGKEAVVTGIEVIGNSQIGSSKQNTETITPPTTLRLTNLGIFKNDELVGWLTEKESVGYNKITNQVKSWVANLSCPKGGTISIKLDKSNAEIKGKVINGKPEVDVILHSQGSVMEVDCQIDLTKPKTISMLEKIYKEELKEVLETSITTLQEDFQADIFGFGQAIHREEPKEWEKLKKDWDQEFSELQVNLKIDTKILKTGTISNSLK</sequence>
<dbReference type="InterPro" id="IPR038501">
    <property type="entry name" value="Spore_GerAC_C_sf"/>
</dbReference>
<feature type="domain" description="Spore germination protein N-terminal" evidence="9">
    <location>
        <begin position="20"/>
        <end position="193"/>
    </location>
</feature>
<evidence type="ECO:0000256" key="5">
    <source>
        <dbReference type="ARBA" id="ARBA00023136"/>
    </source>
</evidence>
<evidence type="ECO:0000256" key="7">
    <source>
        <dbReference type="ARBA" id="ARBA00023288"/>
    </source>
</evidence>
<evidence type="ECO:0000256" key="1">
    <source>
        <dbReference type="ARBA" id="ARBA00004635"/>
    </source>
</evidence>
<dbReference type="InterPro" id="IPR057336">
    <property type="entry name" value="GerAC_N"/>
</dbReference>
<evidence type="ECO:0000256" key="2">
    <source>
        <dbReference type="ARBA" id="ARBA00007886"/>
    </source>
</evidence>
<dbReference type="EMBL" id="CP038015">
    <property type="protein sequence ID" value="QBP42861.1"/>
    <property type="molecule type" value="Genomic_DNA"/>
</dbReference>
<comment type="similarity">
    <text evidence="2">Belongs to the GerABKC lipoprotein family.</text>
</comment>
<dbReference type="PANTHER" id="PTHR35789:SF1">
    <property type="entry name" value="SPORE GERMINATION PROTEIN B3"/>
    <property type="match status" value="1"/>
</dbReference>
<dbReference type="Gene3D" id="3.30.300.210">
    <property type="entry name" value="Nutrient germinant receptor protein C, domain 3"/>
    <property type="match status" value="1"/>
</dbReference>
<evidence type="ECO:0000259" key="8">
    <source>
        <dbReference type="Pfam" id="PF05504"/>
    </source>
</evidence>
<comment type="subcellular location">
    <subcellularLocation>
        <location evidence="1">Membrane</location>
        <topology evidence="1">Lipid-anchor</topology>
    </subcellularLocation>
</comment>
<dbReference type="Pfam" id="PF05504">
    <property type="entry name" value="Spore_GerAC"/>
    <property type="match status" value="1"/>
</dbReference>
<keyword evidence="5" id="KW-0472">Membrane</keyword>
<feature type="domain" description="Spore germination GerAC-like C-terminal" evidence="8">
    <location>
        <begin position="221"/>
        <end position="383"/>
    </location>
</feature>
<keyword evidence="3" id="KW-0309">Germination</keyword>
<evidence type="ECO:0000256" key="6">
    <source>
        <dbReference type="ARBA" id="ARBA00023139"/>
    </source>
</evidence>
<reference evidence="10 11" key="1">
    <citation type="submission" date="2019-03" db="EMBL/GenBank/DDBJ databases">
        <title>Complete genome sequence of Paenisporosarcina antarctica CGMCC 1.6503T.</title>
        <authorList>
            <person name="Rong J.-C."/>
            <person name="Chi N.-Y."/>
            <person name="Zhang Q.-F."/>
        </authorList>
    </citation>
    <scope>NUCLEOTIDE SEQUENCE [LARGE SCALE GENOMIC DNA]</scope>
    <source>
        <strain evidence="10 11">CGMCC 1.6503</strain>
    </source>
</reference>
<evidence type="ECO:0000313" key="11">
    <source>
        <dbReference type="Proteomes" id="UP000294292"/>
    </source>
</evidence>
<keyword evidence="4" id="KW-0732">Signal</keyword>
<name>A0A4P7A1Q9_9BACL</name>
<evidence type="ECO:0000256" key="4">
    <source>
        <dbReference type="ARBA" id="ARBA00022729"/>
    </source>
</evidence>
<gene>
    <name evidence="10" type="ORF">E2636_17705</name>
</gene>
<dbReference type="AlphaFoldDB" id="A0A4P7A1Q9"/>
<protein>
    <submittedName>
        <fullName evidence="10">Ger(X)C family spore germination protein</fullName>
    </submittedName>
</protein>